<sequence length="74" mass="8323">MSVWDGFSIFFQADAPGVVQQLKSVLKEGQGSSRDVYFGLAFAGTLLFSEPLPPRALEQNGFWENSCYFLVEWI</sequence>
<gene>
    <name evidence="1" type="ORF">CEXT_36501</name>
</gene>
<name>A0AAV4XY42_CAEEX</name>
<proteinExistence type="predicted"/>
<dbReference type="EMBL" id="BPLR01018338">
    <property type="protein sequence ID" value="GIY98794.1"/>
    <property type="molecule type" value="Genomic_DNA"/>
</dbReference>
<protein>
    <submittedName>
        <fullName evidence="1">Uncharacterized protein</fullName>
    </submittedName>
</protein>
<keyword evidence="2" id="KW-1185">Reference proteome</keyword>
<evidence type="ECO:0000313" key="1">
    <source>
        <dbReference type="EMBL" id="GIY98794.1"/>
    </source>
</evidence>
<comment type="caution">
    <text evidence="1">The sequence shown here is derived from an EMBL/GenBank/DDBJ whole genome shotgun (WGS) entry which is preliminary data.</text>
</comment>
<accession>A0AAV4XY42</accession>
<dbReference type="Proteomes" id="UP001054945">
    <property type="component" value="Unassembled WGS sequence"/>
</dbReference>
<reference evidence="1 2" key="1">
    <citation type="submission" date="2021-06" db="EMBL/GenBank/DDBJ databases">
        <title>Caerostris extrusa draft genome.</title>
        <authorList>
            <person name="Kono N."/>
            <person name="Arakawa K."/>
        </authorList>
    </citation>
    <scope>NUCLEOTIDE SEQUENCE [LARGE SCALE GENOMIC DNA]</scope>
</reference>
<evidence type="ECO:0000313" key="2">
    <source>
        <dbReference type="Proteomes" id="UP001054945"/>
    </source>
</evidence>
<organism evidence="1 2">
    <name type="scientific">Caerostris extrusa</name>
    <name type="common">Bark spider</name>
    <name type="synonym">Caerostris bankana</name>
    <dbReference type="NCBI Taxonomy" id="172846"/>
    <lineage>
        <taxon>Eukaryota</taxon>
        <taxon>Metazoa</taxon>
        <taxon>Ecdysozoa</taxon>
        <taxon>Arthropoda</taxon>
        <taxon>Chelicerata</taxon>
        <taxon>Arachnida</taxon>
        <taxon>Araneae</taxon>
        <taxon>Araneomorphae</taxon>
        <taxon>Entelegynae</taxon>
        <taxon>Araneoidea</taxon>
        <taxon>Araneidae</taxon>
        <taxon>Caerostris</taxon>
    </lineage>
</organism>
<dbReference type="AlphaFoldDB" id="A0AAV4XY42"/>